<dbReference type="Pfam" id="PF00560">
    <property type="entry name" value="LRR_1"/>
    <property type="match status" value="1"/>
</dbReference>
<proteinExistence type="predicted"/>
<dbReference type="GO" id="GO:0016477">
    <property type="term" value="P:cell migration"/>
    <property type="evidence" value="ECO:0007669"/>
    <property type="project" value="TreeGrafter"/>
</dbReference>
<dbReference type="GO" id="GO:0030027">
    <property type="term" value="C:lamellipodium"/>
    <property type="evidence" value="ECO:0007669"/>
    <property type="project" value="TreeGrafter"/>
</dbReference>
<organism evidence="2 3">
    <name type="scientific">Anaeramoeba flamelloides</name>
    <dbReference type="NCBI Taxonomy" id="1746091"/>
    <lineage>
        <taxon>Eukaryota</taxon>
        <taxon>Metamonada</taxon>
        <taxon>Anaeramoebidae</taxon>
        <taxon>Anaeramoeba</taxon>
    </lineage>
</organism>
<name>A0AAV7Z747_9EUKA</name>
<dbReference type="SMART" id="SM00368">
    <property type="entry name" value="LRR_RI"/>
    <property type="match status" value="5"/>
</dbReference>
<accession>A0AAV7Z747</accession>
<dbReference type="InterPro" id="IPR032675">
    <property type="entry name" value="LRR_dom_sf"/>
</dbReference>
<dbReference type="Gene3D" id="3.80.10.10">
    <property type="entry name" value="Ribonuclease Inhibitor"/>
    <property type="match status" value="1"/>
</dbReference>
<protein>
    <submittedName>
        <fullName evidence="2">Leucine-rich repeat isoform f</fullName>
    </submittedName>
</protein>
<dbReference type="InterPro" id="IPR051279">
    <property type="entry name" value="PP1-Reg/Actin-Interact_Protein"/>
</dbReference>
<dbReference type="SUPFAM" id="SSF52047">
    <property type="entry name" value="RNI-like"/>
    <property type="match status" value="2"/>
</dbReference>
<reference evidence="2" key="1">
    <citation type="submission" date="2022-08" db="EMBL/GenBank/DDBJ databases">
        <title>Novel sulphate-reducing endosymbionts in the free-living metamonad Anaeramoeba.</title>
        <authorList>
            <person name="Jerlstrom-Hultqvist J."/>
            <person name="Cepicka I."/>
            <person name="Gallot-Lavallee L."/>
            <person name="Salas-Leiva D."/>
            <person name="Curtis B.A."/>
            <person name="Zahonova K."/>
            <person name="Pipaliya S."/>
            <person name="Dacks J."/>
            <person name="Roger A.J."/>
        </authorList>
    </citation>
    <scope>NUCLEOTIDE SEQUENCE</scope>
    <source>
        <strain evidence="2">Busselton2</strain>
    </source>
</reference>
<feature type="compositionally biased region" description="Basic residues" evidence="1">
    <location>
        <begin position="783"/>
        <end position="793"/>
    </location>
</feature>
<dbReference type="Proteomes" id="UP001146793">
    <property type="component" value="Unassembled WGS sequence"/>
</dbReference>
<evidence type="ECO:0000313" key="2">
    <source>
        <dbReference type="EMBL" id="KAJ3435948.1"/>
    </source>
</evidence>
<evidence type="ECO:0000256" key="1">
    <source>
        <dbReference type="SAM" id="MobiDB-lite"/>
    </source>
</evidence>
<dbReference type="GO" id="GO:0034315">
    <property type="term" value="P:regulation of Arp2/3 complex-mediated actin nucleation"/>
    <property type="evidence" value="ECO:0007669"/>
    <property type="project" value="TreeGrafter"/>
</dbReference>
<dbReference type="EMBL" id="JANTQA010000036">
    <property type="protein sequence ID" value="KAJ3435948.1"/>
    <property type="molecule type" value="Genomic_DNA"/>
</dbReference>
<dbReference type="InterPro" id="IPR001611">
    <property type="entry name" value="Leu-rich_rpt"/>
</dbReference>
<evidence type="ECO:0000313" key="3">
    <source>
        <dbReference type="Proteomes" id="UP001146793"/>
    </source>
</evidence>
<dbReference type="PANTHER" id="PTHR24112:SF66">
    <property type="entry name" value="LEUCINE-RICH REPEAT, ISOFORM F"/>
    <property type="match status" value="1"/>
</dbReference>
<feature type="region of interest" description="Disordered" evidence="1">
    <location>
        <begin position="740"/>
        <end position="821"/>
    </location>
</feature>
<feature type="compositionally biased region" description="Acidic residues" evidence="1">
    <location>
        <begin position="806"/>
        <end position="815"/>
    </location>
</feature>
<dbReference type="AlphaFoldDB" id="A0AAV7Z747"/>
<feature type="compositionally biased region" description="Basic and acidic residues" evidence="1">
    <location>
        <begin position="768"/>
        <end position="782"/>
    </location>
</feature>
<feature type="compositionally biased region" description="Low complexity" evidence="1">
    <location>
        <begin position="794"/>
        <end position="803"/>
    </location>
</feature>
<dbReference type="GO" id="GO:0005886">
    <property type="term" value="C:plasma membrane"/>
    <property type="evidence" value="ECO:0007669"/>
    <property type="project" value="TreeGrafter"/>
</dbReference>
<sequence length="821" mass="94745">MSDSLPSFVITEITEKEKKKATKLFFQETNQQEIHYMNWFNKRKFHKGKTKRIEKRILIVSDYWIATIGKRKSSLGKVLCRKEHITFLKEVKRFSQYHSRLMFKDFLIDMHSTESDAILRVVIERNKRITQGTPTKSQMCIVVPKSRIEDFDLQISTKAGGFIETYSSWCSYYKSPTNPNVLGLVEKKEERNNGSQTQNKNQKKRIFEIDQQIYFKKDAKNKQKEKSLKNKILSVNEKEIFPLVLAFQNNRYFQGLCIKNLKEKTLLGMVGKMMLFNRCLTKLSIINSQSFEGLEMLAISLMNNTKSKLTHLNLSGSKFTQQNEAKKFFYSFSKMNTGLKFLDLSNCKISPSLIVDLFEGLFQNEKHLSMKKLLLSHNSFGKKGSIEMAKWLTFIDNRNLVKEIDISYSKISIPIVLESLSEHLSNQNLEKLNLSGNKIKKSNLKHLIKMLKNTTTLRNLNLSKTNLNGKNVVTVIETILKNENLHDFCLNLSNNNLGFEGGKQLKNILQVDETNILKELILDDCNFGVKGINVFCKCLSKTQPIRQLSISRNVPRGKFAQVRDAIALLFNNKSGLEYLRIRGDSKHSFGEGFSTIFSELPKNNKLICLDITGNLIGHKAFITLIGSLNTESIETLYFDKNNLTFSSIENFDQKIKENDTLFDIKWPEEDFLKILSKTKKRDLSSIKKQLLELKKSTMKKLNTTKSDKIPRTIAKDIEEETLITDDSIDLNIDEEIGVQNITNGNNDNEEGNDDNSIDLDLDIGIDNENEKKEGEEENEKKSIDKRKKKRNKNNKYLNKNILNDIHEDEINDDRDDSILKL</sequence>
<feature type="compositionally biased region" description="Acidic residues" evidence="1">
    <location>
        <begin position="747"/>
        <end position="767"/>
    </location>
</feature>
<comment type="caution">
    <text evidence="2">The sequence shown here is derived from an EMBL/GenBank/DDBJ whole genome shotgun (WGS) entry which is preliminary data.</text>
</comment>
<dbReference type="PROSITE" id="PS51450">
    <property type="entry name" value="LRR"/>
    <property type="match status" value="1"/>
</dbReference>
<gene>
    <name evidence="2" type="ORF">M0812_17990</name>
</gene>
<dbReference type="PANTHER" id="PTHR24112">
    <property type="entry name" value="LEUCINE-RICH REPEAT, ISOFORM F-RELATED"/>
    <property type="match status" value="1"/>
</dbReference>